<dbReference type="AlphaFoldDB" id="A0A2G9ZFH6"/>
<reference evidence="3 4" key="1">
    <citation type="submission" date="2017-09" db="EMBL/GenBank/DDBJ databases">
        <title>Depth-based differentiation of microbial function through sediment-hosted aquifers and enrichment of novel symbionts in the deep terrestrial subsurface.</title>
        <authorList>
            <person name="Probst A.J."/>
            <person name="Ladd B."/>
            <person name="Jarett J.K."/>
            <person name="Geller-Mcgrath D.E."/>
            <person name="Sieber C.M."/>
            <person name="Emerson J.B."/>
            <person name="Anantharaman K."/>
            <person name="Thomas B.C."/>
            <person name="Malmstrom R."/>
            <person name="Stieglmeier M."/>
            <person name="Klingl A."/>
            <person name="Woyke T."/>
            <person name="Ryan C.M."/>
            <person name="Banfield J.F."/>
        </authorList>
    </citation>
    <scope>NUCLEOTIDE SEQUENCE [LARGE SCALE GENOMIC DNA]</scope>
    <source>
        <strain evidence="3">CG23_combo_of_CG06-09_8_20_14_all_37_87_8</strain>
    </source>
</reference>
<proteinExistence type="predicted"/>
<dbReference type="Proteomes" id="UP000230447">
    <property type="component" value="Unassembled WGS sequence"/>
</dbReference>
<evidence type="ECO:0000259" key="2">
    <source>
        <dbReference type="Pfam" id="PF18915"/>
    </source>
</evidence>
<organism evidence="3 4">
    <name type="scientific">bacterium (Candidatus Gribaldobacteria) CG23_combo_of_CG06-09_8_20_14_all_37_87_8</name>
    <dbReference type="NCBI Taxonomy" id="2014278"/>
    <lineage>
        <taxon>Bacteria</taxon>
        <taxon>Candidatus Gribaldobacteria</taxon>
    </lineage>
</organism>
<evidence type="ECO:0000313" key="3">
    <source>
        <dbReference type="EMBL" id="PIP31914.1"/>
    </source>
</evidence>
<dbReference type="Pfam" id="PF18915">
    <property type="entry name" value="DUF5667"/>
    <property type="match status" value="1"/>
</dbReference>
<feature type="coiled-coil region" evidence="1">
    <location>
        <begin position="162"/>
        <end position="207"/>
    </location>
</feature>
<evidence type="ECO:0000256" key="1">
    <source>
        <dbReference type="SAM" id="Coils"/>
    </source>
</evidence>
<keyword evidence="1" id="KW-0175">Coiled coil</keyword>
<dbReference type="EMBL" id="PCSB01000020">
    <property type="protein sequence ID" value="PIP31914.1"/>
    <property type="molecule type" value="Genomic_DNA"/>
</dbReference>
<evidence type="ECO:0000313" key="4">
    <source>
        <dbReference type="Proteomes" id="UP000230447"/>
    </source>
</evidence>
<name>A0A2G9ZFH6_9BACT</name>
<protein>
    <recommendedName>
        <fullName evidence="2">DUF5667 domain-containing protein</fullName>
    </recommendedName>
</protein>
<accession>A0A2G9ZFH6</accession>
<sequence>MSAIALTAKAQEEPVPTLISEEEVSADDLGVAEPTLLPGSRFYFLKDWWRGVRSAFASSQEKKVELKLQFASERLVEARELAKQNKVQALEKAIEKYGEELDKIKGIADKIKGNASTSESVSKFLDKYANQQVLHNEIINKIKEKVPADVAEKIEQQREQHLERFGEVMQKLETRQEKVQERIENAVENAQEKIENFQNRKGEILEKIESKLPERIRFRIQGGQPGELLGGDKDEHGCIGSAGYTWCESKVKCLRAWEEACEQEQDQEQN</sequence>
<gene>
    <name evidence="3" type="ORF">COX24_01025</name>
</gene>
<dbReference type="InterPro" id="IPR043725">
    <property type="entry name" value="DUF5667"/>
</dbReference>
<comment type="caution">
    <text evidence="3">The sequence shown here is derived from an EMBL/GenBank/DDBJ whole genome shotgun (WGS) entry which is preliminary data.</text>
</comment>
<feature type="domain" description="DUF5667" evidence="2">
    <location>
        <begin position="36"/>
        <end position="147"/>
    </location>
</feature>